<evidence type="ECO:0008006" key="4">
    <source>
        <dbReference type="Google" id="ProtNLM"/>
    </source>
</evidence>
<comment type="caution">
    <text evidence="2">The sequence shown here is derived from an EMBL/GenBank/DDBJ whole genome shotgun (WGS) entry which is preliminary data.</text>
</comment>
<gene>
    <name evidence="2" type="ORF">GCM10010170_089260</name>
</gene>
<dbReference type="Proteomes" id="UP001501444">
    <property type="component" value="Unassembled WGS sequence"/>
</dbReference>
<keyword evidence="1" id="KW-0732">Signal</keyword>
<sequence length="181" mass="17822">MPVVRRGLMAVFALSAVLVAGCDDAGASPAAKASTAPAAAAGGACQLLDFGMVNAKLGLNLGVAAGAQADNTFSCVLQASGASYPDLVLSVSTTTIGADVFASMIAPKDAAAVEGLGVAGYQMQTPAAGKAGPGVEVGWLAGNKRIIELSLRLAPGTPDDKAAEALPKVVELAKLIDLSSL</sequence>
<proteinExistence type="predicted"/>
<evidence type="ECO:0000313" key="2">
    <source>
        <dbReference type="EMBL" id="GAA2381486.1"/>
    </source>
</evidence>
<feature type="chain" id="PRO_5045748763" description="DUF3558 domain-containing protein" evidence="1">
    <location>
        <begin position="21"/>
        <end position="181"/>
    </location>
</feature>
<organism evidence="2 3">
    <name type="scientific">Dactylosporangium salmoneum</name>
    <dbReference type="NCBI Taxonomy" id="53361"/>
    <lineage>
        <taxon>Bacteria</taxon>
        <taxon>Bacillati</taxon>
        <taxon>Actinomycetota</taxon>
        <taxon>Actinomycetes</taxon>
        <taxon>Micromonosporales</taxon>
        <taxon>Micromonosporaceae</taxon>
        <taxon>Dactylosporangium</taxon>
    </lineage>
</organism>
<evidence type="ECO:0000313" key="3">
    <source>
        <dbReference type="Proteomes" id="UP001501444"/>
    </source>
</evidence>
<accession>A0ABP5UIF7</accession>
<reference evidence="3" key="1">
    <citation type="journal article" date="2019" name="Int. J. Syst. Evol. Microbiol.">
        <title>The Global Catalogue of Microorganisms (GCM) 10K type strain sequencing project: providing services to taxonomists for standard genome sequencing and annotation.</title>
        <authorList>
            <consortium name="The Broad Institute Genomics Platform"/>
            <consortium name="The Broad Institute Genome Sequencing Center for Infectious Disease"/>
            <person name="Wu L."/>
            <person name="Ma J."/>
        </authorList>
    </citation>
    <scope>NUCLEOTIDE SEQUENCE [LARGE SCALE GENOMIC DNA]</scope>
    <source>
        <strain evidence="3">JCM 3272</strain>
    </source>
</reference>
<protein>
    <recommendedName>
        <fullName evidence="4">DUF3558 domain-containing protein</fullName>
    </recommendedName>
</protein>
<name>A0ABP5UIF7_9ACTN</name>
<keyword evidence="3" id="KW-1185">Reference proteome</keyword>
<feature type="signal peptide" evidence="1">
    <location>
        <begin position="1"/>
        <end position="20"/>
    </location>
</feature>
<evidence type="ECO:0000256" key="1">
    <source>
        <dbReference type="SAM" id="SignalP"/>
    </source>
</evidence>
<dbReference type="EMBL" id="BAAARV010000088">
    <property type="protein sequence ID" value="GAA2381486.1"/>
    <property type="molecule type" value="Genomic_DNA"/>
</dbReference>
<dbReference type="PROSITE" id="PS51257">
    <property type="entry name" value="PROKAR_LIPOPROTEIN"/>
    <property type="match status" value="1"/>
</dbReference>